<protein>
    <submittedName>
        <fullName evidence="2">Uncharacterized protein</fullName>
    </submittedName>
</protein>
<accession>A0A3N0YLS3</accession>
<evidence type="ECO:0000256" key="1">
    <source>
        <dbReference type="SAM" id="SignalP"/>
    </source>
</evidence>
<dbReference type="Proteomes" id="UP000281406">
    <property type="component" value="Unassembled WGS sequence"/>
</dbReference>
<comment type="caution">
    <text evidence="2">The sequence shown here is derived from an EMBL/GenBank/DDBJ whole genome shotgun (WGS) entry which is preliminary data.</text>
</comment>
<keyword evidence="3" id="KW-1185">Reference proteome</keyword>
<dbReference type="EMBL" id="RJVU01036043">
    <property type="protein sequence ID" value="ROL47153.1"/>
    <property type="molecule type" value="Genomic_DNA"/>
</dbReference>
<organism evidence="2 3">
    <name type="scientific">Anabarilius grahami</name>
    <name type="common">Kanglang fish</name>
    <name type="synonym">Barilius grahami</name>
    <dbReference type="NCBI Taxonomy" id="495550"/>
    <lineage>
        <taxon>Eukaryota</taxon>
        <taxon>Metazoa</taxon>
        <taxon>Chordata</taxon>
        <taxon>Craniata</taxon>
        <taxon>Vertebrata</taxon>
        <taxon>Euteleostomi</taxon>
        <taxon>Actinopterygii</taxon>
        <taxon>Neopterygii</taxon>
        <taxon>Teleostei</taxon>
        <taxon>Ostariophysi</taxon>
        <taxon>Cypriniformes</taxon>
        <taxon>Xenocyprididae</taxon>
        <taxon>Xenocypridinae</taxon>
        <taxon>Xenocypridinae incertae sedis</taxon>
        <taxon>Anabarilius</taxon>
    </lineage>
</organism>
<proteinExistence type="predicted"/>
<evidence type="ECO:0000313" key="2">
    <source>
        <dbReference type="EMBL" id="ROL47153.1"/>
    </source>
</evidence>
<keyword evidence="1" id="KW-0732">Signal</keyword>
<feature type="chain" id="PRO_5017948274" evidence="1">
    <location>
        <begin position="21"/>
        <end position="193"/>
    </location>
</feature>
<feature type="signal peptide" evidence="1">
    <location>
        <begin position="1"/>
        <end position="20"/>
    </location>
</feature>
<evidence type="ECO:0000313" key="3">
    <source>
        <dbReference type="Proteomes" id="UP000281406"/>
    </source>
</evidence>
<dbReference type="AlphaFoldDB" id="A0A3N0YLS3"/>
<name>A0A3N0YLS3_ANAGA</name>
<sequence length="193" mass="21166">MVHIAKKLVFLCMLIGCSQAFPYHDVTTEDKAIKHFEVERERQDAIQSVTDFTPPVCRVVNDSLDCPLSCENASWEVTYIMSDGAGSGIDHPSFSATDSTEFNNTFSISIDTTVDENGYNATIVEYIGSCCFHNVEITVIDKAGNRAKCPFNIKRPVVTTISPMTVKPTSSSSTTTISLLSSFIVMALKSVLF</sequence>
<gene>
    <name evidence="2" type="ORF">DPX16_18951</name>
</gene>
<reference evidence="2 3" key="1">
    <citation type="submission" date="2018-10" db="EMBL/GenBank/DDBJ databases">
        <title>Genome assembly for a Yunnan-Guizhou Plateau 3E fish, Anabarilius grahami (Regan), and its evolutionary and genetic applications.</title>
        <authorList>
            <person name="Jiang W."/>
        </authorList>
    </citation>
    <scope>NUCLEOTIDE SEQUENCE [LARGE SCALE GENOMIC DNA]</scope>
    <source>
        <strain evidence="2">AG-KIZ</strain>
        <tissue evidence="2">Muscle</tissue>
    </source>
</reference>
<dbReference type="OrthoDB" id="8933333at2759"/>